<gene>
    <name evidence="6" type="ORF">FCM35_KLT03615</name>
</gene>
<keyword evidence="5" id="KW-0472">Membrane</keyword>
<dbReference type="GO" id="GO:0019722">
    <property type="term" value="P:calcium-mediated signaling"/>
    <property type="evidence" value="ECO:0007669"/>
    <property type="project" value="TreeGrafter"/>
</dbReference>
<dbReference type="Pfam" id="PF05498">
    <property type="entry name" value="RALF"/>
    <property type="match status" value="1"/>
</dbReference>
<evidence type="ECO:0000256" key="1">
    <source>
        <dbReference type="ARBA" id="ARBA00009178"/>
    </source>
</evidence>
<dbReference type="GO" id="GO:0005179">
    <property type="term" value="F:hormone activity"/>
    <property type="evidence" value="ECO:0007669"/>
    <property type="project" value="UniProtKB-KW"/>
</dbReference>
<keyword evidence="5" id="KW-0812">Transmembrane</keyword>
<dbReference type="PANTHER" id="PTHR33136:SF13">
    <property type="entry name" value="OS10G0328900 PROTEIN"/>
    <property type="match status" value="1"/>
</dbReference>
<reference evidence="6" key="1">
    <citation type="submission" date="2020-01" db="EMBL/GenBank/DDBJ databases">
        <title>Genome sequence of Kobresia littledalei, the first chromosome-level genome in the family Cyperaceae.</title>
        <authorList>
            <person name="Qu G."/>
        </authorList>
    </citation>
    <scope>NUCLEOTIDE SEQUENCE</scope>
    <source>
        <strain evidence="6">C.B.Clarke</strain>
        <tissue evidence="6">Leaf</tissue>
    </source>
</reference>
<evidence type="ECO:0000256" key="5">
    <source>
        <dbReference type="SAM" id="Phobius"/>
    </source>
</evidence>
<comment type="caution">
    <text evidence="6">The sequence shown here is derived from an EMBL/GenBank/DDBJ whole genome shotgun (WGS) entry which is preliminary data.</text>
</comment>
<keyword evidence="4" id="KW-1015">Disulfide bond</keyword>
<comment type="similarity">
    <text evidence="1">Belongs to the plant rapid alkalinization factor (RALF) family.</text>
</comment>
<evidence type="ECO:0000256" key="4">
    <source>
        <dbReference type="ARBA" id="ARBA00023157"/>
    </source>
</evidence>
<dbReference type="AlphaFoldDB" id="A0A833R5H0"/>
<proteinExistence type="inferred from homology"/>
<protein>
    <submittedName>
        <fullName evidence="6">Rapid alkalinization factor</fullName>
    </submittedName>
</protein>
<dbReference type="PANTHER" id="PTHR33136">
    <property type="entry name" value="RAPID ALKALINIZATION FACTOR-LIKE"/>
    <property type="match status" value="1"/>
</dbReference>
<evidence type="ECO:0000313" key="7">
    <source>
        <dbReference type="Proteomes" id="UP000623129"/>
    </source>
</evidence>
<evidence type="ECO:0000256" key="3">
    <source>
        <dbReference type="ARBA" id="ARBA00022729"/>
    </source>
</evidence>
<dbReference type="OrthoDB" id="1613518at2759"/>
<sequence length="163" mass="17398">MDVSIYTIYIAPISLSNPKHLTFLSSCPPPPLLSLSAVTLAAIAIAIAMARLSLLFPLLLLLLSLSSPSLALHSDLPLSAYGLSVSSNSRCSGSSLGECSQDELDDPTTRRFLAGNSPYISYAALRRDSVPCSRRGASYYNCRPGAQANPYRRGCTAITRCRG</sequence>
<keyword evidence="5" id="KW-1133">Transmembrane helix</keyword>
<organism evidence="6 7">
    <name type="scientific">Carex littledalei</name>
    <dbReference type="NCBI Taxonomy" id="544730"/>
    <lineage>
        <taxon>Eukaryota</taxon>
        <taxon>Viridiplantae</taxon>
        <taxon>Streptophyta</taxon>
        <taxon>Embryophyta</taxon>
        <taxon>Tracheophyta</taxon>
        <taxon>Spermatophyta</taxon>
        <taxon>Magnoliopsida</taxon>
        <taxon>Liliopsida</taxon>
        <taxon>Poales</taxon>
        <taxon>Cyperaceae</taxon>
        <taxon>Cyperoideae</taxon>
        <taxon>Cariceae</taxon>
        <taxon>Carex</taxon>
        <taxon>Carex subgen. Euthyceras</taxon>
    </lineage>
</organism>
<keyword evidence="2" id="KW-0372">Hormone</keyword>
<accession>A0A833R5H0</accession>
<evidence type="ECO:0000313" key="6">
    <source>
        <dbReference type="EMBL" id="KAF3330261.1"/>
    </source>
</evidence>
<dbReference type="EMBL" id="SWLB01000013">
    <property type="protein sequence ID" value="KAF3330261.1"/>
    <property type="molecule type" value="Genomic_DNA"/>
</dbReference>
<dbReference type="Proteomes" id="UP000623129">
    <property type="component" value="Unassembled WGS sequence"/>
</dbReference>
<evidence type="ECO:0000256" key="2">
    <source>
        <dbReference type="ARBA" id="ARBA00022702"/>
    </source>
</evidence>
<feature type="transmembrane region" description="Helical" evidence="5">
    <location>
        <begin position="38"/>
        <end position="63"/>
    </location>
</feature>
<dbReference type="InterPro" id="IPR008801">
    <property type="entry name" value="RALF"/>
</dbReference>
<name>A0A833R5H0_9POAL</name>
<dbReference type="GO" id="GO:0009506">
    <property type="term" value="C:plasmodesma"/>
    <property type="evidence" value="ECO:0007669"/>
    <property type="project" value="TreeGrafter"/>
</dbReference>
<keyword evidence="3" id="KW-0732">Signal</keyword>
<keyword evidence="7" id="KW-1185">Reference proteome</keyword>